<name>A0AAD4LQN8_9AGAM</name>
<organism evidence="2 3">
    <name type="scientific">Lactarius akahatsu</name>
    <dbReference type="NCBI Taxonomy" id="416441"/>
    <lineage>
        <taxon>Eukaryota</taxon>
        <taxon>Fungi</taxon>
        <taxon>Dikarya</taxon>
        <taxon>Basidiomycota</taxon>
        <taxon>Agaricomycotina</taxon>
        <taxon>Agaricomycetes</taxon>
        <taxon>Russulales</taxon>
        <taxon>Russulaceae</taxon>
        <taxon>Lactarius</taxon>
    </lineage>
</organism>
<comment type="caution">
    <text evidence="2">The sequence shown here is derived from an EMBL/GenBank/DDBJ whole genome shotgun (WGS) entry which is preliminary data.</text>
</comment>
<feature type="compositionally biased region" description="Polar residues" evidence="1">
    <location>
        <begin position="109"/>
        <end position="119"/>
    </location>
</feature>
<feature type="compositionally biased region" description="Pro residues" evidence="1">
    <location>
        <begin position="193"/>
        <end position="203"/>
    </location>
</feature>
<evidence type="ECO:0000256" key="1">
    <source>
        <dbReference type="SAM" id="MobiDB-lite"/>
    </source>
</evidence>
<keyword evidence="3" id="KW-1185">Reference proteome</keyword>
<feature type="region of interest" description="Disordered" evidence="1">
    <location>
        <begin position="106"/>
        <end position="137"/>
    </location>
</feature>
<protein>
    <submittedName>
        <fullName evidence="2">Uncharacterized protein</fullName>
    </submittedName>
</protein>
<feature type="compositionally biased region" description="Polar residues" evidence="1">
    <location>
        <begin position="1"/>
        <end position="21"/>
    </location>
</feature>
<evidence type="ECO:0000313" key="2">
    <source>
        <dbReference type="EMBL" id="KAH8996844.1"/>
    </source>
</evidence>
<dbReference type="AlphaFoldDB" id="A0AAD4LQN8"/>
<gene>
    <name evidence="2" type="ORF">EDB92DRAFT_1842277</name>
</gene>
<proteinExistence type="predicted"/>
<dbReference type="Proteomes" id="UP001201163">
    <property type="component" value="Unassembled WGS sequence"/>
</dbReference>
<reference evidence="2" key="1">
    <citation type="submission" date="2022-01" db="EMBL/GenBank/DDBJ databases">
        <title>Comparative genomics reveals a dynamic genome evolution in the ectomycorrhizal milk-cap (Lactarius) mushrooms.</title>
        <authorList>
            <consortium name="DOE Joint Genome Institute"/>
            <person name="Lebreton A."/>
            <person name="Tang N."/>
            <person name="Kuo A."/>
            <person name="LaButti K."/>
            <person name="Drula E."/>
            <person name="Barry K."/>
            <person name="Clum A."/>
            <person name="Lipzen A."/>
            <person name="Mousain D."/>
            <person name="Ng V."/>
            <person name="Wang R."/>
            <person name="Wang X."/>
            <person name="Dai Y."/>
            <person name="Henrissat B."/>
            <person name="Grigoriev I.V."/>
            <person name="Guerin-Laguette A."/>
            <person name="Yu F."/>
            <person name="Martin F.M."/>
        </authorList>
    </citation>
    <scope>NUCLEOTIDE SEQUENCE</scope>
    <source>
        <strain evidence="2">QP</strain>
    </source>
</reference>
<accession>A0AAD4LQN8</accession>
<sequence>MSLYNSLHSGPDPNSQDPQSDITRRPYVRPELKLNITPTPKHWVLTSKEDDLDINDEDGYVLSANGDGSGSGVFVPCDALSGISNARPGRLRAKPQILHRRRVSGIARSDTNSPTTPYSGSRIRHLLPPTPSTPDTDFRTLCNSVRLLDASPIAIRSKPNVSPPIAPVLSRTPSTPRQLRPVLYVKTSSPVGTSPPPPTPALPSPQFRPSGRLPKRLPIPVWAPEHYPRAVAV</sequence>
<evidence type="ECO:0000313" key="3">
    <source>
        <dbReference type="Proteomes" id="UP001201163"/>
    </source>
</evidence>
<feature type="region of interest" description="Disordered" evidence="1">
    <location>
        <begin position="159"/>
        <end position="218"/>
    </location>
</feature>
<feature type="region of interest" description="Disordered" evidence="1">
    <location>
        <begin position="1"/>
        <end position="22"/>
    </location>
</feature>
<dbReference type="EMBL" id="JAKELL010000008">
    <property type="protein sequence ID" value="KAH8996844.1"/>
    <property type="molecule type" value="Genomic_DNA"/>
</dbReference>